<keyword evidence="5" id="KW-0464">Manganese</keyword>
<dbReference type="PRINTS" id="PR00325">
    <property type="entry name" value="GERMIN"/>
</dbReference>
<dbReference type="Gene3D" id="2.60.120.10">
    <property type="entry name" value="Jelly Rolls"/>
    <property type="match status" value="1"/>
</dbReference>
<evidence type="ECO:0000256" key="2">
    <source>
        <dbReference type="ARBA" id="ARBA00007456"/>
    </source>
</evidence>
<feature type="chain" id="PRO_5045791952" evidence="6">
    <location>
        <begin position="19"/>
        <end position="239"/>
    </location>
</feature>
<keyword evidence="4" id="KW-0479">Metal-binding</keyword>
<dbReference type="InterPro" id="IPR019780">
    <property type="entry name" value="Germin_Mn-BS"/>
</dbReference>
<evidence type="ECO:0000256" key="5">
    <source>
        <dbReference type="ARBA" id="ARBA00023211"/>
    </source>
</evidence>
<dbReference type="CDD" id="cd02241">
    <property type="entry name" value="cupin_OxOx"/>
    <property type="match status" value="1"/>
</dbReference>
<dbReference type="InterPro" id="IPR014710">
    <property type="entry name" value="RmlC-like_jellyroll"/>
</dbReference>
<dbReference type="InterPro" id="IPR006045">
    <property type="entry name" value="Cupin_1"/>
</dbReference>
<feature type="signal peptide" evidence="6">
    <location>
        <begin position="1"/>
        <end position="18"/>
    </location>
</feature>
<evidence type="ECO:0000313" key="9">
    <source>
        <dbReference type="Proteomes" id="UP001629113"/>
    </source>
</evidence>
<dbReference type="InterPro" id="IPR011051">
    <property type="entry name" value="RmlC_Cupin_sf"/>
</dbReference>
<feature type="domain" description="Cupin type-1" evidence="7">
    <location>
        <begin position="62"/>
        <end position="213"/>
    </location>
</feature>
<accession>A0ABR4P3M7</accession>
<dbReference type="SUPFAM" id="SSF51182">
    <property type="entry name" value="RmlC-like cupins"/>
    <property type="match status" value="1"/>
</dbReference>
<comment type="subcellular location">
    <subcellularLocation>
        <location evidence="1">Secreted</location>
    </subcellularLocation>
</comment>
<dbReference type="SMART" id="SM00835">
    <property type="entry name" value="Cupin_1"/>
    <property type="match status" value="1"/>
</dbReference>
<gene>
    <name evidence="8" type="ORF">PVAG01_10926</name>
</gene>
<dbReference type="PANTHER" id="PTHR31238">
    <property type="entry name" value="GERMIN-LIKE PROTEIN SUBFAMILY 3 MEMBER 3"/>
    <property type="match status" value="1"/>
</dbReference>
<proteinExistence type="inferred from homology"/>
<keyword evidence="9" id="KW-1185">Reference proteome</keyword>
<dbReference type="PROSITE" id="PS00725">
    <property type="entry name" value="GERMIN"/>
    <property type="match status" value="1"/>
</dbReference>
<protein>
    <submittedName>
        <fullName evidence="8">Spherulin-1B</fullName>
    </submittedName>
</protein>
<evidence type="ECO:0000313" key="8">
    <source>
        <dbReference type="EMBL" id="KAL3417916.1"/>
    </source>
</evidence>
<dbReference type="InterPro" id="IPR001929">
    <property type="entry name" value="Germin"/>
</dbReference>
<evidence type="ECO:0000256" key="3">
    <source>
        <dbReference type="ARBA" id="ARBA00022525"/>
    </source>
</evidence>
<comment type="caution">
    <text evidence="8">The sequence shown here is derived from an EMBL/GenBank/DDBJ whole genome shotgun (WGS) entry which is preliminary data.</text>
</comment>
<sequence>MHSSLFFLISTLTGLALSAPTLELSKKRDAISERESLISQLQLAPTAVERSKLLPDNKYWLFDFRNPSGPGAITQGEGGFTAKADRETFPALIGTGVGMTVGFFGPCGFNTPHTHPRSSEINICVKGNLVAEFIAENGARSIINDVSEYQMTVFPQGALHTEFNPDCTDSIFVAGFASEDPGVQQAAQTFFGLRDDIVKAALGAESIDGRDIDQFKSTIPPNVARGVESCLQRCGIQKR</sequence>
<keyword evidence="6" id="KW-0732">Signal</keyword>
<comment type="similarity">
    <text evidence="2">Belongs to the germin family.</text>
</comment>
<name>A0ABR4P3M7_9HELO</name>
<dbReference type="EMBL" id="JBFCZG010000010">
    <property type="protein sequence ID" value="KAL3417916.1"/>
    <property type="molecule type" value="Genomic_DNA"/>
</dbReference>
<evidence type="ECO:0000259" key="7">
    <source>
        <dbReference type="SMART" id="SM00835"/>
    </source>
</evidence>
<dbReference type="Proteomes" id="UP001629113">
    <property type="component" value="Unassembled WGS sequence"/>
</dbReference>
<evidence type="ECO:0000256" key="1">
    <source>
        <dbReference type="ARBA" id="ARBA00004613"/>
    </source>
</evidence>
<organism evidence="8 9">
    <name type="scientific">Phlyctema vagabunda</name>
    <dbReference type="NCBI Taxonomy" id="108571"/>
    <lineage>
        <taxon>Eukaryota</taxon>
        <taxon>Fungi</taxon>
        <taxon>Dikarya</taxon>
        <taxon>Ascomycota</taxon>
        <taxon>Pezizomycotina</taxon>
        <taxon>Leotiomycetes</taxon>
        <taxon>Helotiales</taxon>
        <taxon>Dermateaceae</taxon>
        <taxon>Phlyctema</taxon>
    </lineage>
</organism>
<evidence type="ECO:0000256" key="6">
    <source>
        <dbReference type="SAM" id="SignalP"/>
    </source>
</evidence>
<evidence type="ECO:0000256" key="4">
    <source>
        <dbReference type="ARBA" id="ARBA00022723"/>
    </source>
</evidence>
<dbReference type="Pfam" id="PF00190">
    <property type="entry name" value="Cupin_1"/>
    <property type="match status" value="1"/>
</dbReference>
<reference evidence="8 9" key="1">
    <citation type="submission" date="2024-06" db="EMBL/GenBank/DDBJ databases">
        <title>Complete genome of Phlyctema vagabunda strain 19-DSS-EL-015.</title>
        <authorList>
            <person name="Fiorenzani C."/>
        </authorList>
    </citation>
    <scope>NUCLEOTIDE SEQUENCE [LARGE SCALE GENOMIC DNA]</scope>
    <source>
        <strain evidence="8 9">19-DSS-EL-015</strain>
    </source>
</reference>
<keyword evidence="3" id="KW-0964">Secreted</keyword>